<keyword evidence="2" id="KW-1185">Reference proteome</keyword>
<name>A0A9W4T6X1_9GLOM</name>
<evidence type="ECO:0000313" key="1">
    <source>
        <dbReference type="EMBL" id="CAI2194706.1"/>
    </source>
</evidence>
<comment type="caution">
    <text evidence="1">The sequence shown here is derived from an EMBL/GenBank/DDBJ whole genome shotgun (WGS) entry which is preliminary data.</text>
</comment>
<organism evidence="1 2">
    <name type="scientific">Funneliformis geosporum</name>
    <dbReference type="NCBI Taxonomy" id="1117311"/>
    <lineage>
        <taxon>Eukaryota</taxon>
        <taxon>Fungi</taxon>
        <taxon>Fungi incertae sedis</taxon>
        <taxon>Mucoromycota</taxon>
        <taxon>Glomeromycotina</taxon>
        <taxon>Glomeromycetes</taxon>
        <taxon>Glomerales</taxon>
        <taxon>Glomeraceae</taxon>
        <taxon>Funneliformis</taxon>
    </lineage>
</organism>
<proteinExistence type="predicted"/>
<feature type="non-terminal residue" evidence="1">
    <location>
        <position position="52"/>
    </location>
</feature>
<evidence type="ECO:0000313" key="2">
    <source>
        <dbReference type="Proteomes" id="UP001153678"/>
    </source>
</evidence>
<sequence length="52" mass="5718">MLAYMRQTVMSKCPVFSSLLTVLEANPIPHSDVNSSLEVEINTIPLLNAKNS</sequence>
<accession>A0A9W4T6X1</accession>
<reference evidence="1" key="1">
    <citation type="submission" date="2022-08" db="EMBL/GenBank/DDBJ databases">
        <authorList>
            <person name="Kallberg Y."/>
            <person name="Tangrot J."/>
            <person name="Rosling A."/>
        </authorList>
    </citation>
    <scope>NUCLEOTIDE SEQUENCE</scope>
    <source>
        <strain evidence="1">Wild A</strain>
    </source>
</reference>
<dbReference type="Proteomes" id="UP001153678">
    <property type="component" value="Unassembled WGS sequence"/>
</dbReference>
<dbReference type="EMBL" id="CAMKVN010011295">
    <property type="protein sequence ID" value="CAI2194706.1"/>
    <property type="molecule type" value="Genomic_DNA"/>
</dbReference>
<dbReference type="AlphaFoldDB" id="A0A9W4T6X1"/>
<gene>
    <name evidence="1" type="ORF">FWILDA_LOCUS16711</name>
</gene>
<protein>
    <submittedName>
        <fullName evidence="1">7454_t:CDS:1</fullName>
    </submittedName>
</protein>